<dbReference type="InterPro" id="IPR051033">
    <property type="entry name" value="SH3BGR"/>
</dbReference>
<proteinExistence type="inferred from homology"/>
<protein>
    <submittedName>
        <fullName evidence="3">Uncharacterized protein</fullName>
    </submittedName>
</protein>
<dbReference type="EMBL" id="JAODUO010000042">
    <property type="protein sequence ID" value="KAK2191966.1"/>
    <property type="molecule type" value="Genomic_DNA"/>
</dbReference>
<keyword evidence="4" id="KW-1185">Reference proteome</keyword>
<comment type="caution">
    <text evidence="3">The sequence shown here is derived from an EMBL/GenBank/DDBJ whole genome shotgun (WGS) entry which is preliminary data.</text>
</comment>
<feature type="compositionally biased region" description="Basic and acidic residues" evidence="2">
    <location>
        <begin position="23"/>
        <end position="36"/>
    </location>
</feature>
<evidence type="ECO:0000313" key="3">
    <source>
        <dbReference type="EMBL" id="KAK2191966.1"/>
    </source>
</evidence>
<evidence type="ECO:0000313" key="4">
    <source>
        <dbReference type="Proteomes" id="UP001209878"/>
    </source>
</evidence>
<dbReference type="PANTHER" id="PTHR12232">
    <property type="entry name" value="SH3 DOMAIN-BINDING GLUTAMIC ACID-RICH-LIKE PROTEIN"/>
    <property type="match status" value="1"/>
</dbReference>
<reference evidence="3" key="1">
    <citation type="journal article" date="2023" name="Mol. Biol. Evol.">
        <title>Third-Generation Sequencing Reveals the Adaptive Role of the Epigenome in Three Deep-Sea Polychaetes.</title>
        <authorList>
            <person name="Perez M."/>
            <person name="Aroh O."/>
            <person name="Sun Y."/>
            <person name="Lan Y."/>
            <person name="Juniper S.K."/>
            <person name="Young C.R."/>
            <person name="Angers B."/>
            <person name="Qian P.Y."/>
        </authorList>
    </citation>
    <scope>NUCLEOTIDE SEQUENCE</scope>
    <source>
        <strain evidence="3">R07B-5</strain>
    </source>
</reference>
<dbReference type="PANTHER" id="PTHR12232:SF15">
    <property type="entry name" value="SH3 DOMAIN-BINDING GLUTAMIC ACID-RICH PROTEIN HOMOLOG"/>
    <property type="match status" value="1"/>
</dbReference>
<gene>
    <name evidence="3" type="ORF">NP493_42g11027</name>
</gene>
<comment type="similarity">
    <text evidence="1">Belongs to the SH3BGR family.</text>
</comment>
<organism evidence="3 4">
    <name type="scientific">Ridgeia piscesae</name>
    <name type="common">Tubeworm</name>
    <dbReference type="NCBI Taxonomy" id="27915"/>
    <lineage>
        <taxon>Eukaryota</taxon>
        <taxon>Metazoa</taxon>
        <taxon>Spiralia</taxon>
        <taxon>Lophotrochozoa</taxon>
        <taxon>Annelida</taxon>
        <taxon>Polychaeta</taxon>
        <taxon>Sedentaria</taxon>
        <taxon>Canalipalpata</taxon>
        <taxon>Sabellida</taxon>
        <taxon>Siboglinidae</taxon>
        <taxon>Ridgeia</taxon>
    </lineage>
</organism>
<dbReference type="AlphaFoldDB" id="A0AAD9UJT3"/>
<sequence length="142" mass="16141">MADTDNTAADTPTDAATSTTDATSHKDDIDKKTDDDSKAQDILTALGLNTIYVYISSVSLDTELKVRQRRVIDALASKQIPYEVVDIAHDRMAKRRMRHMSMDENAVPPRIFRGEIYLGDYFEFQEALDQKRLDEFLTKLSH</sequence>
<feature type="compositionally biased region" description="Low complexity" evidence="2">
    <location>
        <begin position="1"/>
        <end position="22"/>
    </location>
</feature>
<dbReference type="Proteomes" id="UP001209878">
    <property type="component" value="Unassembled WGS sequence"/>
</dbReference>
<evidence type="ECO:0000256" key="2">
    <source>
        <dbReference type="SAM" id="MobiDB-lite"/>
    </source>
</evidence>
<evidence type="ECO:0000256" key="1">
    <source>
        <dbReference type="ARBA" id="ARBA00007764"/>
    </source>
</evidence>
<dbReference type="SUPFAM" id="SSF52833">
    <property type="entry name" value="Thioredoxin-like"/>
    <property type="match status" value="1"/>
</dbReference>
<dbReference type="InterPro" id="IPR006993">
    <property type="entry name" value="Glut_rich_SH3-bd"/>
</dbReference>
<dbReference type="Pfam" id="PF04908">
    <property type="entry name" value="SH3BGR"/>
    <property type="match status" value="1"/>
</dbReference>
<dbReference type="GO" id="GO:0005737">
    <property type="term" value="C:cytoplasm"/>
    <property type="evidence" value="ECO:0007669"/>
    <property type="project" value="TreeGrafter"/>
</dbReference>
<dbReference type="PROSITE" id="PS51354">
    <property type="entry name" value="GLUTAREDOXIN_2"/>
    <property type="match status" value="1"/>
</dbReference>
<dbReference type="InterPro" id="IPR036249">
    <property type="entry name" value="Thioredoxin-like_sf"/>
</dbReference>
<feature type="region of interest" description="Disordered" evidence="2">
    <location>
        <begin position="1"/>
        <end position="36"/>
    </location>
</feature>
<accession>A0AAD9UJT3</accession>
<dbReference type="Gene3D" id="3.40.30.10">
    <property type="entry name" value="Glutaredoxin"/>
    <property type="match status" value="1"/>
</dbReference>
<name>A0AAD9UJT3_RIDPI</name>